<sequence length="133" mass="14773">MFWIGCMKWAARVACIAFVARLSTIFWHDPSLATNDSKHGVKISSEREPLRAAIPPKGQTASQSCSPKAFERSALVGSSSPYDRSAAAYIRDLSTLATRWCLIPLRLSSMRCLFHCLVAGMSTGHFLFPYFLK</sequence>
<keyword evidence="1" id="KW-0732">Signal</keyword>
<evidence type="ECO:0000256" key="1">
    <source>
        <dbReference type="SAM" id="SignalP"/>
    </source>
</evidence>
<name>A0A147BE90_IXORI</name>
<dbReference type="EMBL" id="GEGO01006297">
    <property type="protein sequence ID" value="JAR89107.1"/>
    <property type="molecule type" value="Transcribed_RNA"/>
</dbReference>
<feature type="signal peptide" evidence="1">
    <location>
        <begin position="1"/>
        <end position="21"/>
    </location>
</feature>
<evidence type="ECO:0000313" key="2">
    <source>
        <dbReference type="EMBL" id="JAR89107.1"/>
    </source>
</evidence>
<organism evidence="2">
    <name type="scientific">Ixodes ricinus</name>
    <name type="common">Common tick</name>
    <name type="synonym">Acarus ricinus</name>
    <dbReference type="NCBI Taxonomy" id="34613"/>
    <lineage>
        <taxon>Eukaryota</taxon>
        <taxon>Metazoa</taxon>
        <taxon>Ecdysozoa</taxon>
        <taxon>Arthropoda</taxon>
        <taxon>Chelicerata</taxon>
        <taxon>Arachnida</taxon>
        <taxon>Acari</taxon>
        <taxon>Parasitiformes</taxon>
        <taxon>Ixodida</taxon>
        <taxon>Ixodoidea</taxon>
        <taxon>Ixodidae</taxon>
        <taxon>Ixodinae</taxon>
        <taxon>Ixodes</taxon>
    </lineage>
</organism>
<protein>
    <recommendedName>
        <fullName evidence="3">Secreted protein</fullName>
    </recommendedName>
</protein>
<accession>A0A147BE90</accession>
<proteinExistence type="predicted"/>
<evidence type="ECO:0008006" key="3">
    <source>
        <dbReference type="Google" id="ProtNLM"/>
    </source>
</evidence>
<dbReference type="AlphaFoldDB" id="A0A147BE90"/>
<feature type="chain" id="PRO_5007542070" description="Secreted protein" evidence="1">
    <location>
        <begin position="22"/>
        <end position="133"/>
    </location>
</feature>
<reference evidence="2" key="1">
    <citation type="journal article" date="2018" name="PLoS Negl. Trop. Dis.">
        <title>Sialome diversity of ticks revealed by RNAseq of single tick salivary glands.</title>
        <authorList>
            <person name="Perner J."/>
            <person name="Kropackova S."/>
            <person name="Kopacek P."/>
            <person name="Ribeiro J.M."/>
        </authorList>
    </citation>
    <scope>NUCLEOTIDE SEQUENCE</scope>
    <source>
        <strain evidence="2">Siblings of single egg batch collected in Ceske Budejovice</strain>
        <tissue evidence="2">Salivary glands</tissue>
    </source>
</reference>